<accession>A0A150H4Q1</accession>
<evidence type="ECO:0000313" key="3">
    <source>
        <dbReference type="Proteomes" id="UP000243589"/>
    </source>
</evidence>
<dbReference type="AlphaFoldDB" id="A0A150H4Q1"/>
<dbReference type="PANTHER" id="PTHR43482">
    <property type="entry name" value="PROTEIN AST1-RELATED"/>
    <property type="match status" value="1"/>
</dbReference>
<reference evidence="2 3" key="1">
    <citation type="submission" date="2016-01" db="EMBL/GenBank/DDBJ databases">
        <title>Use of Whole Genome Sequencing to ascertain that Brevibacterium massiliense (Roux, Raoult 2009) is a later heterotypic synonym of Brevibacterium ravenspurgense (Mages 2008).</title>
        <authorList>
            <person name="Bernier A.-M."/>
            <person name="Burdz T."/>
            <person name="Huynh C."/>
            <person name="Pachecho A.L."/>
            <person name="Wiebe D."/>
            <person name="Bonner C."/>
            <person name="Bernard K."/>
        </authorList>
    </citation>
    <scope>NUCLEOTIDE SEQUENCE [LARGE SCALE GENOMIC DNA]</scope>
    <source>
        <strain evidence="2 3">CCUG56047</strain>
    </source>
</reference>
<dbReference type="InterPro" id="IPR036291">
    <property type="entry name" value="NAD(P)-bd_dom_sf"/>
</dbReference>
<dbReference type="PANTHER" id="PTHR43482:SF1">
    <property type="entry name" value="PROTEIN AST1-RELATED"/>
    <property type="match status" value="1"/>
</dbReference>
<dbReference type="Gene3D" id="3.40.50.720">
    <property type="entry name" value="NAD(P)-binding Rossmann-like Domain"/>
    <property type="match status" value="1"/>
</dbReference>
<dbReference type="InterPro" id="IPR011032">
    <property type="entry name" value="GroES-like_sf"/>
</dbReference>
<keyword evidence="3" id="KW-1185">Reference proteome</keyword>
<dbReference type="Pfam" id="PF13602">
    <property type="entry name" value="ADH_zinc_N_2"/>
    <property type="match status" value="1"/>
</dbReference>
<gene>
    <name evidence="2" type="ORF">Bravens_02063</name>
</gene>
<sequence length="323" mass="32878">MRIFGFTEYGGPEVAGFLDVPDPRPEGDGVLIDVDATTVNPGDIKVRSGQRQESFPVRFPMAMGREAVGTIRELGPDAPTDLEVGQRVFGSAAPGIGTFAEQTVLTGTSATPLPEELSAGTAASIPAAFGTAHDALNQLSLRPGQPLLVIGAGGGVGSSALSLAKAAGLTVWGVGSAGKHDVITRMGAEHVESGPGWTDRVRRLGTPVAILDLVGGDVLREGAELLSDEVPAGSAAGSAGEGAGDVGRQVRILSAADPGLAKELGGSGIVRHRTREVYARIAQLLAASAAPTWVSARYRFADAAQAVADVEAGHAAGKIIIRI</sequence>
<proteinExistence type="predicted"/>
<dbReference type="SUPFAM" id="SSF50129">
    <property type="entry name" value="GroES-like"/>
    <property type="match status" value="1"/>
</dbReference>
<dbReference type="Gene3D" id="3.90.180.10">
    <property type="entry name" value="Medium-chain alcohol dehydrogenases, catalytic domain"/>
    <property type="match status" value="1"/>
</dbReference>
<evidence type="ECO:0000313" key="2">
    <source>
        <dbReference type="EMBL" id="KXZ57106.1"/>
    </source>
</evidence>
<dbReference type="SUPFAM" id="SSF51735">
    <property type="entry name" value="NAD(P)-binding Rossmann-fold domains"/>
    <property type="match status" value="1"/>
</dbReference>
<dbReference type="PATRIC" id="fig|479117.4.peg.2049"/>
<dbReference type="InterPro" id="IPR052585">
    <property type="entry name" value="Lipid_raft_assoc_Zn_ADH"/>
</dbReference>
<dbReference type="Pfam" id="PF08240">
    <property type="entry name" value="ADH_N"/>
    <property type="match status" value="1"/>
</dbReference>
<dbReference type="InterPro" id="IPR013154">
    <property type="entry name" value="ADH-like_N"/>
</dbReference>
<dbReference type="Proteomes" id="UP000243589">
    <property type="component" value="Unassembled WGS sequence"/>
</dbReference>
<organism evidence="2 3">
    <name type="scientific">Brevibacterium ravenspurgense</name>
    <dbReference type="NCBI Taxonomy" id="479117"/>
    <lineage>
        <taxon>Bacteria</taxon>
        <taxon>Bacillati</taxon>
        <taxon>Actinomycetota</taxon>
        <taxon>Actinomycetes</taxon>
        <taxon>Micrococcales</taxon>
        <taxon>Brevibacteriaceae</taxon>
        <taxon>Brevibacterium</taxon>
    </lineage>
</organism>
<comment type="caution">
    <text evidence="2">The sequence shown here is derived from an EMBL/GenBank/DDBJ whole genome shotgun (WGS) entry which is preliminary data.</text>
</comment>
<dbReference type="RefSeq" id="WP_062023202.1">
    <property type="nucleotide sequence ID" value="NZ_LQQC01000014.1"/>
</dbReference>
<dbReference type="EMBL" id="LQQC01000014">
    <property type="protein sequence ID" value="KXZ57106.1"/>
    <property type="molecule type" value="Genomic_DNA"/>
</dbReference>
<dbReference type="GO" id="GO:0016491">
    <property type="term" value="F:oxidoreductase activity"/>
    <property type="evidence" value="ECO:0007669"/>
    <property type="project" value="InterPro"/>
</dbReference>
<dbReference type="SMART" id="SM00829">
    <property type="entry name" value="PKS_ER"/>
    <property type="match status" value="1"/>
</dbReference>
<dbReference type="InterPro" id="IPR020843">
    <property type="entry name" value="ER"/>
</dbReference>
<protein>
    <submittedName>
        <fullName evidence="2">Zinc-type alcohol dehydrogenase-like protein</fullName>
    </submittedName>
</protein>
<evidence type="ECO:0000259" key="1">
    <source>
        <dbReference type="SMART" id="SM00829"/>
    </source>
</evidence>
<feature type="domain" description="Enoyl reductase (ER)" evidence="1">
    <location>
        <begin position="10"/>
        <end position="321"/>
    </location>
</feature>
<name>A0A150H4Q1_9MICO</name>